<protein>
    <recommendedName>
        <fullName evidence="4">Secreted protein</fullName>
    </recommendedName>
</protein>
<organism evidence="2 3">
    <name type="scientific">Ensete ventricosum</name>
    <name type="common">Abyssinian banana</name>
    <name type="synonym">Musa ensete</name>
    <dbReference type="NCBI Taxonomy" id="4639"/>
    <lineage>
        <taxon>Eukaryota</taxon>
        <taxon>Viridiplantae</taxon>
        <taxon>Streptophyta</taxon>
        <taxon>Embryophyta</taxon>
        <taxon>Tracheophyta</taxon>
        <taxon>Spermatophyta</taxon>
        <taxon>Magnoliopsida</taxon>
        <taxon>Liliopsida</taxon>
        <taxon>Zingiberales</taxon>
        <taxon>Musaceae</taxon>
        <taxon>Ensete</taxon>
    </lineage>
</organism>
<dbReference type="EMBL" id="AMZH03007368">
    <property type="protein sequence ID" value="RRT61483.1"/>
    <property type="molecule type" value="Genomic_DNA"/>
</dbReference>
<evidence type="ECO:0000313" key="3">
    <source>
        <dbReference type="Proteomes" id="UP000287651"/>
    </source>
</evidence>
<gene>
    <name evidence="2" type="ORF">B296_00044147</name>
</gene>
<evidence type="ECO:0000256" key="1">
    <source>
        <dbReference type="SAM" id="SignalP"/>
    </source>
</evidence>
<feature type="signal peptide" evidence="1">
    <location>
        <begin position="1"/>
        <end position="18"/>
    </location>
</feature>
<feature type="chain" id="PRO_5019121940" description="Secreted protein" evidence="1">
    <location>
        <begin position="19"/>
        <end position="82"/>
    </location>
</feature>
<name>A0A426ZBZ5_ENSVE</name>
<dbReference type="AlphaFoldDB" id="A0A426ZBZ5"/>
<evidence type="ECO:0008006" key="4">
    <source>
        <dbReference type="Google" id="ProtNLM"/>
    </source>
</evidence>
<proteinExistence type="predicted"/>
<accession>A0A426ZBZ5</accession>
<keyword evidence="1" id="KW-0732">Signal</keyword>
<sequence length="82" mass="9482">MFKVLCLLFLSFWTLWWQQIFVLRSSFVSCSLGSSKSLPVAVAQRTPRCLTPLFFHKLGQPGTKVLAQILRSKPVRFVRNLR</sequence>
<dbReference type="Proteomes" id="UP000287651">
    <property type="component" value="Unassembled WGS sequence"/>
</dbReference>
<evidence type="ECO:0000313" key="2">
    <source>
        <dbReference type="EMBL" id="RRT61483.1"/>
    </source>
</evidence>
<comment type="caution">
    <text evidence="2">The sequence shown here is derived from an EMBL/GenBank/DDBJ whole genome shotgun (WGS) entry which is preliminary data.</text>
</comment>
<reference evidence="2 3" key="1">
    <citation type="journal article" date="2014" name="Agronomy (Basel)">
        <title>A Draft Genome Sequence for Ensete ventricosum, the Drought-Tolerant Tree Against Hunger.</title>
        <authorList>
            <person name="Harrison J."/>
            <person name="Moore K.A."/>
            <person name="Paszkiewicz K."/>
            <person name="Jones T."/>
            <person name="Grant M."/>
            <person name="Ambacheew D."/>
            <person name="Muzemil S."/>
            <person name="Studholme D.J."/>
        </authorList>
    </citation>
    <scope>NUCLEOTIDE SEQUENCE [LARGE SCALE GENOMIC DNA]</scope>
</reference>